<keyword evidence="3 5" id="KW-1133">Transmembrane helix</keyword>
<keyword evidence="2 5" id="KW-0812">Transmembrane</keyword>
<dbReference type="EMBL" id="JACHEO010000001">
    <property type="protein sequence ID" value="MBB5346745.1"/>
    <property type="molecule type" value="Genomic_DNA"/>
</dbReference>
<comment type="similarity">
    <text evidence="5">Belongs to the TatC family.</text>
</comment>
<keyword evidence="5" id="KW-1003">Cell membrane</keyword>
<feature type="transmembrane region" description="Helical" evidence="5">
    <location>
        <begin position="228"/>
        <end position="249"/>
    </location>
</feature>
<dbReference type="GO" id="GO:0009977">
    <property type="term" value="F:proton motive force dependent protein transmembrane transporter activity"/>
    <property type="evidence" value="ECO:0007669"/>
    <property type="project" value="TreeGrafter"/>
</dbReference>
<evidence type="ECO:0000256" key="4">
    <source>
        <dbReference type="ARBA" id="ARBA00023136"/>
    </source>
</evidence>
<gene>
    <name evidence="5" type="primary">tatC</name>
    <name evidence="6" type="ORF">HNQ81_000452</name>
</gene>
<feature type="transmembrane region" description="Helical" evidence="5">
    <location>
        <begin position="163"/>
        <end position="186"/>
    </location>
</feature>
<evidence type="ECO:0000256" key="2">
    <source>
        <dbReference type="ARBA" id="ARBA00022692"/>
    </source>
</evidence>
<dbReference type="PRINTS" id="PR01840">
    <property type="entry name" value="TATCFAMILY"/>
</dbReference>
<organism evidence="6 7">
    <name type="scientific">Desulfoprunum benzoelyticum</name>
    <dbReference type="NCBI Taxonomy" id="1506996"/>
    <lineage>
        <taxon>Bacteria</taxon>
        <taxon>Pseudomonadati</taxon>
        <taxon>Thermodesulfobacteriota</taxon>
        <taxon>Desulfobulbia</taxon>
        <taxon>Desulfobulbales</taxon>
        <taxon>Desulfobulbaceae</taxon>
        <taxon>Desulfoprunum</taxon>
    </lineage>
</organism>
<evidence type="ECO:0000313" key="6">
    <source>
        <dbReference type="EMBL" id="MBB5346745.1"/>
    </source>
</evidence>
<keyword evidence="5" id="KW-0811">Translocation</keyword>
<feature type="transmembrane region" description="Helical" evidence="5">
    <location>
        <begin position="32"/>
        <end position="59"/>
    </location>
</feature>
<proteinExistence type="inferred from homology"/>
<accession>A0A840UMA9</accession>
<dbReference type="AlphaFoldDB" id="A0A840UMA9"/>
<dbReference type="GO" id="GO:0043953">
    <property type="term" value="P:protein transport by the Tat complex"/>
    <property type="evidence" value="ECO:0007669"/>
    <property type="project" value="UniProtKB-UniRule"/>
</dbReference>
<protein>
    <recommendedName>
        <fullName evidence="5">Sec-independent protein translocase protein TatC</fullName>
    </recommendedName>
</protein>
<sequence>MAGNSHLQVTLPIIERSLAFFRPHHLELRRRLITSFLSILILSVVAYVFVEPIAAFLIAPLKHASPLVDKLVYTNLPEAFLSYIKLAFMIGLGASFPVILYQLWRFAAPGLRREEKKLAIIVVFWATLLFAGGACFALFAVLPRMLIYFMSYATPALTPLPKLGLYLTFVIRTMITFGLSFQIPFLMVMAGKADLVKAGYFRKKRYYFYAVIVVLAFMLTAGDFMATALLAIPLFGLYEAGIFLTALFARRKKADSPA</sequence>
<evidence type="ECO:0000256" key="5">
    <source>
        <dbReference type="HAMAP-Rule" id="MF_00902"/>
    </source>
</evidence>
<dbReference type="RefSeq" id="WP_240191586.1">
    <property type="nucleotide sequence ID" value="NZ_JACHEO010000001.1"/>
</dbReference>
<dbReference type="PANTHER" id="PTHR30371:SF0">
    <property type="entry name" value="SEC-INDEPENDENT PROTEIN TRANSLOCASE PROTEIN TATC, CHLOROPLASTIC-RELATED"/>
    <property type="match status" value="1"/>
</dbReference>
<dbReference type="PANTHER" id="PTHR30371">
    <property type="entry name" value="SEC-INDEPENDENT PROTEIN TRANSLOCASE PROTEIN TATC"/>
    <property type="match status" value="1"/>
</dbReference>
<feature type="transmembrane region" description="Helical" evidence="5">
    <location>
        <begin position="79"/>
        <end position="106"/>
    </location>
</feature>
<keyword evidence="7" id="KW-1185">Reference proteome</keyword>
<dbReference type="GO" id="GO:0033281">
    <property type="term" value="C:TAT protein transport complex"/>
    <property type="evidence" value="ECO:0007669"/>
    <property type="project" value="UniProtKB-UniRule"/>
</dbReference>
<keyword evidence="5" id="KW-0653">Protein transport</keyword>
<name>A0A840UMA9_9BACT</name>
<evidence type="ECO:0000313" key="7">
    <source>
        <dbReference type="Proteomes" id="UP000539642"/>
    </source>
</evidence>
<comment type="subcellular location">
    <subcellularLocation>
        <location evidence="5">Cell membrane</location>
        <topology evidence="5">Multi-pass membrane protein</topology>
    </subcellularLocation>
    <subcellularLocation>
        <location evidence="1">Membrane</location>
        <topology evidence="1">Multi-pass membrane protein</topology>
    </subcellularLocation>
</comment>
<dbReference type="NCBIfam" id="TIGR00945">
    <property type="entry name" value="tatC"/>
    <property type="match status" value="1"/>
</dbReference>
<dbReference type="HAMAP" id="MF_00902">
    <property type="entry name" value="TatC"/>
    <property type="match status" value="1"/>
</dbReference>
<keyword evidence="4 5" id="KW-0472">Membrane</keyword>
<feature type="transmembrane region" description="Helical" evidence="5">
    <location>
        <begin position="206"/>
        <end position="222"/>
    </location>
</feature>
<comment type="caution">
    <text evidence="6">The sequence shown here is derived from an EMBL/GenBank/DDBJ whole genome shotgun (WGS) entry which is preliminary data.</text>
</comment>
<comment type="function">
    <text evidence="5">Part of the twin-arginine translocation (Tat) system that transports large folded proteins containing a characteristic twin-arginine motif in their signal peptide across membranes.</text>
</comment>
<keyword evidence="5" id="KW-0813">Transport</keyword>
<dbReference type="Proteomes" id="UP000539642">
    <property type="component" value="Unassembled WGS sequence"/>
</dbReference>
<evidence type="ECO:0000256" key="1">
    <source>
        <dbReference type="ARBA" id="ARBA00004141"/>
    </source>
</evidence>
<dbReference type="InterPro" id="IPR002033">
    <property type="entry name" value="TatC"/>
</dbReference>
<dbReference type="GO" id="GO:0065002">
    <property type="term" value="P:intracellular protein transmembrane transport"/>
    <property type="evidence" value="ECO:0007669"/>
    <property type="project" value="TreeGrafter"/>
</dbReference>
<comment type="subunit">
    <text evidence="5">Forms a complex with TatA.</text>
</comment>
<feature type="transmembrane region" description="Helical" evidence="5">
    <location>
        <begin position="118"/>
        <end position="143"/>
    </location>
</feature>
<dbReference type="Pfam" id="PF00902">
    <property type="entry name" value="TatC"/>
    <property type="match status" value="1"/>
</dbReference>
<evidence type="ECO:0000256" key="3">
    <source>
        <dbReference type="ARBA" id="ARBA00022989"/>
    </source>
</evidence>
<reference evidence="6 7" key="1">
    <citation type="submission" date="2020-08" db="EMBL/GenBank/DDBJ databases">
        <title>Genomic Encyclopedia of Type Strains, Phase IV (KMG-IV): sequencing the most valuable type-strain genomes for metagenomic binning, comparative biology and taxonomic classification.</title>
        <authorList>
            <person name="Goeker M."/>
        </authorList>
    </citation>
    <scope>NUCLEOTIDE SEQUENCE [LARGE SCALE GENOMIC DNA]</scope>
    <source>
        <strain evidence="6 7">DSM 28570</strain>
    </source>
</reference>